<accession>A0A846MUX8</accession>
<evidence type="ECO:0000256" key="2">
    <source>
        <dbReference type="ARBA" id="ARBA00022777"/>
    </source>
</evidence>
<evidence type="ECO:0000313" key="7">
    <source>
        <dbReference type="EMBL" id="NIK86817.1"/>
    </source>
</evidence>
<organism evidence="7 8">
    <name type="scientific">Rhizomicrobium palustre</name>
    <dbReference type="NCBI Taxonomy" id="189966"/>
    <lineage>
        <taxon>Bacteria</taxon>
        <taxon>Pseudomonadati</taxon>
        <taxon>Pseudomonadota</taxon>
        <taxon>Alphaproteobacteria</taxon>
        <taxon>Micropepsales</taxon>
        <taxon>Micropepsaceae</taxon>
        <taxon>Rhizomicrobium</taxon>
    </lineage>
</organism>
<feature type="domain" description="Signal transduction histidine kinase subgroup 3 dimerisation and phosphoacceptor" evidence="6">
    <location>
        <begin position="168"/>
        <end position="228"/>
    </location>
</feature>
<dbReference type="InterPro" id="IPR050482">
    <property type="entry name" value="Sensor_HK_TwoCompSys"/>
</dbReference>
<dbReference type="InterPro" id="IPR036890">
    <property type="entry name" value="HATPase_C_sf"/>
</dbReference>
<dbReference type="EC" id="2.7.13.3" evidence="7"/>
<evidence type="ECO:0000256" key="4">
    <source>
        <dbReference type="SAM" id="Phobius"/>
    </source>
</evidence>
<feature type="transmembrane region" description="Helical" evidence="4">
    <location>
        <begin position="64"/>
        <end position="88"/>
    </location>
</feature>
<keyword evidence="2 7" id="KW-0418">Kinase</keyword>
<dbReference type="InterPro" id="IPR011712">
    <property type="entry name" value="Sig_transdc_His_kin_sub3_dim/P"/>
</dbReference>
<name>A0A846MUX8_9PROT</name>
<evidence type="ECO:0000259" key="6">
    <source>
        <dbReference type="Pfam" id="PF07730"/>
    </source>
</evidence>
<dbReference type="AlphaFoldDB" id="A0A846MUX8"/>
<dbReference type="Pfam" id="PF07730">
    <property type="entry name" value="HisKA_3"/>
    <property type="match status" value="1"/>
</dbReference>
<evidence type="ECO:0000256" key="1">
    <source>
        <dbReference type="ARBA" id="ARBA00022679"/>
    </source>
</evidence>
<feature type="transmembrane region" description="Helical" evidence="4">
    <location>
        <begin position="12"/>
        <end position="28"/>
    </location>
</feature>
<keyword evidence="1 7" id="KW-0808">Transferase</keyword>
<evidence type="ECO:0000256" key="3">
    <source>
        <dbReference type="ARBA" id="ARBA00023012"/>
    </source>
</evidence>
<keyword evidence="3" id="KW-0902">Two-component regulatory system</keyword>
<dbReference type="PANTHER" id="PTHR24421:SF63">
    <property type="entry name" value="SENSOR HISTIDINE KINASE DESK"/>
    <property type="match status" value="1"/>
</dbReference>
<feature type="domain" description="Histidine kinase/HSP90-like ATPase" evidence="5">
    <location>
        <begin position="270"/>
        <end position="349"/>
    </location>
</feature>
<dbReference type="CDD" id="cd16917">
    <property type="entry name" value="HATPase_UhpB-NarQ-NarX-like"/>
    <property type="match status" value="1"/>
</dbReference>
<dbReference type="GO" id="GO:0046983">
    <property type="term" value="F:protein dimerization activity"/>
    <property type="evidence" value="ECO:0007669"/>
    <property type="project" value="InterPro"/>
</dbReference>
<dbReference type="InterPro" id="IPR003594">
    <property type="entry name" value="HATPase_dom"/>
</dbReference>
<reference evidence="7 8" key="1">
    <citation type="submission" date="2020-03" db="EMBL/GenBank/DDBJ databases">
        <title>Genomic Encyclopedia of Type Strains, Phase IV (KMG-IV): sequencing the most valuable type-strain genomes for metagenomic binning, comparative biology and taxonomic classification.</title>
        <authorList>
            <person name="Goeker M."/>
        </authorList>
    </citation>
    <scope>NUCLEOTIDE SEQUENCE [LARGE SCALE GENOMIC DNA]</scope>
    <source>
        <strain evidence="7 8">DSM 19867</strain>
    </source>
</reference>
<dbReference type="Proteomes" id="UP000570514">
    <property type="component" value="Unassembled WGS sequence"/>
</dbReference>
<gene>
    <name evidence="7" type="ORF">FHS83_000135</name>
</gene>
<dbReference type="Gene3D" id="3.30.565.10">
    <property type="entry name" value="Histidine kinase-like ATPase, C-terminal domain"/>
    <property type="match status" value="1"/>
</dbReference>
<keyword evidence="4" id="KW-0812">Transmembrane</keyword>
<feature type="transmembrane region" description="Helical" evidence="4">
    <location>
        <begin position="100"/>
        <end position="118"/>
    </location>
</feature>
<dbReference type="GO" id="GO:0000155">
    <property type="term" value="F:phosphorelay sensor kinase activity"/>
    <property type="evidence" value="ECO:0007669"/>
    <property type="project" value="InterPro"/>
</dbReference>
<sequence>MRSDARWWDGPWPWLAYLVTYGIPWLWLPPSGEQLLLSAVALGIFLTVYFRSFHLTGKAQAGSVALMVVIGVALVPVGGGWSGLAVYPAMQAARLRPRRVAIWAIPLCMAAFLVAGLLSRQPLIWWLPSLILPAWIGGAALSREAFYDRTRALLATQEEVRRLAGLAEHERMARDLHDVIGRTLTLIALKADLVERLAVKDGDAAAQEARSIGEQARAGFAEIRAALDGKAGGSLAGEITASIAALKAASIQVEVRGDQTAIPPDAGAILAMTLREAVTNVIRHAGAGRCEIELARQAREWTLIVIDDGSGTAIVEGNGLTGMRQRLVAAGGALVIQSESGTTLVASVPA</sequence>
<feature type="transmembrane region" description="Helical" evidence="4">
    <location>
        <begin position="124"/>
        <end position="141"/>
    </location>
</feature>
<keyword evidence="4" id="KW-1133">Transmembrane helix</keyword>
<comment type="caution">
    <text evidence="7">The sequence shown here is derived from an EMBL/GenBank/DDBJ whole genome shotgun (WGS) entry which is preliminary data.</text>
</comment>
<evidence type="ECO:0000313" key="8">
    <source>
        <dbReference type="Proteomes" id="UP000570514"/>
    </source>
</evidence>
<feature type="transmembrane region" description="Helical" evidence="4">
    <location>
        <begin position="35"/>
        <end position="52"/>
    </location>
</feature>
<dbReference type="SUPFAM" id="SSF55874">
    <property type="entry name" value="ATPase domain of HSP90 chaperone/DNA topoisomerase II/histidine kinase"/>
    <property type="match status" value="1"/>
</dbReference>
<dbReference type="Gene3D" id="1.20.5.1930">
    <property type="match status" value="1"/>
</dbReference>
<dbReference type="EMBL" id="JAASRM010000001">
    <property type="protein sequence ID" value="NIK86817.1"/>
    <property type="molecule type" value="Genomic_DNA"/>
</dbReference>
<protein>
    <submittedName>
        <fullName evidence="7">Two-component system sensor histidine kinase DesK</fullName>
        <ecNumber evidence="7">2.7.13.3</ecNumber>
    </submittedName>
</protein>
<proteinExistence type="predicted"/>
<keyword evidence="8" id="KW-1185">Reference proteome</keyword>
<dbReference type="RefSeq" id="WP_208414161.1">
    <property type="nucleotide sequence ID" value="NZ_BAAADC010000001.1"/>
</dbReference>
<evidence type="ECO:0000259" key="5">
    <source>
        <dbReference type="Pfam" id="PF02518"/>
    </source>
</evidence>
<dbReference type="Pfam" id="PF02518">
    <property type="entry name" value="HATPase_c"/>
    <property type="match status" value="1"/>
</dbReference>
<keyword evidence="4" id="KW-0472">Membrane</keyword>
<dbReference type="GO" id="GO:0016020">
    <property type="term" value="C:membrane"/>
    <property type="evidence" value="ECO:0007669"/>
    <property type="project" value="InterPro"/>
</dbReference>
<dbReference type="PANTHER" id="PTHR24421">
    <property type="entry name" value="NITRATE/NITRITE SENSOR PROTEIN NARX-RELATED"/>
    <property type="match status" value="1"/>
</dbReference>